<name>A0AAV4R3T8_CAEEX</name>
<dbReference type="EMBL" id="BPLR01007445">
    <property type="protein sequence ID" value="GIY16973.1"/>
    <property type="molecule type" value="Genomic_DNA"/>
</dbReference>
<protein>
    <recommendedName>
        <fullName evidence="3">Secreted protein</fullName>
    </recommendedName>
</protein>
<evidence type="ECO:0000313" key="1">
    <source>
        <dbReference type="EMBL" id="GIY16973.1"/>
    </source>
</evidence>
<organism evidence="1 2">
    <name type="scientific">Caerostris extrusa</name>
    <name type="common">Bark spider</name>
    <name type="synonym">Caerostris bankana</name>
    <dbReference type="NCBI Taxonomy" id="172846"/>
    <lineage>
        <taxon>Eukaryota</taxon>
        <taxon>Metazoa</taxon>
        <taxon>Ecdysozoa</taxon>
        <taxon>Arthropoda</taxon>
        <taxon>Chelicerata</taxon>
        <taxon>Arachnida</taxon>
        <taxon>Araneae</taxon>
        <taxon>Araneomorphae</taxon>
        <taxon>Entelegynae</taxon>
        <taxon>Araneoidea</taxon>
        <taxon>Araneidae</taxon>
        <taxon>Caerostris</taxon>
    </lineage>
</organism>
<proteinExistence type="predicted"/>
<evidence type="ECO:0000313" key="2">
    <source>
        <dbReference type="Proteomes" id="UP001054945"/>
    </source>
</evidence>
<dbReference type="AlphaFoldDB" id="A0AAV4R3T8"/>
<gene>
    <name evidence="1" type="ORF">CEXT_564541</name>
</gene>
<sequence length="87" mass="10326">MRKWMFVWVLSHEQWAGNARTVSNALNEVVAPPQNSFNDFSTQMFRVVCIHHFLNNFEVTKVASRSQRIFFRWSPFLFGDSFYPMSC</sequence>
<keyword evidence="2" id="KW-1185">Reference proteome</keyword>
<reference evidence="1 2" key="1">
    <citation type="submission" date="2021-06" db="EMBL/GenBank/DDBJ databases">
        <title>Caerostris extrusa draft genome.</title>
        <authorList>
            <person name="Kono N."/>
            <person name="Arakawa K."/>
        </authorList>
    </citation>
    <scope>NUCLEOTIDE SEQUENCE [LARGE SCALE GENOMIC DNA]</scope>
</reference>
<comment type="caution">
    <text evidence="1">The sequence shown here is derived from an EMBL/GenBank/DDBJ whole genome shotgun (WGS) entry which is preliminary data.</text>
</comment>
<dbReference type="Proteomes" id="UP001054945">
    <property type="component" value="Unassembled WGS sequence"/>
</dbReference>
<accession>A0AAV4R3T8</accession>
<evidence type="ECO:0008006" key="3">
    <source>
        <dbReference type="Google" id="ProtNLM"/>
    </source>
</evidence>